<evidence type="ECO:0000313" key="3">
    <source>
        <dbReference type="EMBL" id="KAJ8886488.1"/>
    </source>
</evidence>
<name>A0ABQ9HQ44_9NEOP</name>
<feature type="region of interest" description="Disordered" evidence="1">
    <location>
        <begin position="477"/>
        <end position="523"/>
    </location>
</feature>
<sequence>MCAQFRNGLYGLTHSPILSPDNFKRLTLLMVIDVSKQDWFITATVIDCRIEFTTHGNIPANITPAETRPSNSVVNTADFSRNLTVYSSSRIASFKVRECADYITSGGLPMCASKLLVHLTRLAVHACSQKCCLGLPVSACMHGPAPSEKSQDVKPCCSLEMLAVVSVGRVSRAKSSSSNYRNCFTFMMRKDDHYGGLWRTKPHSSVHLVPSSTGCGKTRTRLLCGLKYGGQLQFLRLFANCPADCFLIATVVRSFHDLTLFRGLLVCSGKNLCKGLPTNDAGHGSMVVEIEGRPSYSQFIFVVWEHSEKTKIMVRSRRKHAIGRREVWTEPRGPAKIQSGVWQRAAWPEVQVTMAQPEKADGLATACSYATAMPTARNIVYPYNKTNFMATSTAISFSRKHRLPVSEGKAIPFHSFPYITIFPSTYSFPYRRGLQPHLIPTARKQTRTLRTQTTVPHAVTRAEGLRGVEYESYHIQLTTEQDGSKNRVPSDTQSPSTSRGANLQNSDSRRAGNVAVGGDAKRHASAKLGVSPLSICRCDAPAGHMPTSSPGVVLPTPLTTATQLHPQAQRQWYFTATCIRRWDQ</sequence>
<protein>
    <recommendedName>
        <fullName evidence="2">Double jelly roll-like domain-containing protein</fullName>
    </recommendedName>
</protein>
<dbReference type="Proteomes" id="UP001159363">
    <property type="component" value="Chromosome X"/>
</dbReference>
<dbReference type="InterPro" id="IPR049512">
    <property type="entry name" value="DJR-like_dom"/>
</dbReference>
<proteinExistence type="predicted"/>
<feature type="domain" description="Double jelly roll-like" evidence="2">
    <location>
        <begin position="1"/>
        <end position="63"/>
    </location>
</feature>
<evidence type="ECO:0000256" key="1">
    <source>
        <dbReference type="SAM" id="MobiDB-lite"/>
    </source>
</evidence>
<comment type="caution">
    <text evidence="3">The sequence shown here is derived from an EMBL/GenBank/DDBJ whole genome shotgun (WGS) entry which is preliminary data.</text>
</comment>
<reference evidence="3 4" key="1">
    <citation type="submission" date="2023-02" db="EMBL/GenBank/DDBJ databases">
        <title>LHISI_Scaffold_Assembly.</title>
        <authorList>
            <person name="Stuart O.P."/>
            <person name="Cleave R."/>
            <person name="Magrath M.J.L."/>
            <person name="Mikheyev A.S."/>
        </authorList>
    </citation>
    <scope>NUCLEOTIDE SEQUENCE [LARGE SCALE GENOMIC DNA]</scope>
    <source>
        <strain evidence="3">Daus_M_001</strain>
        <tissue evidence="3">Leg muscle</tissue>
    </source>
</reference>
<feature type="compositionally biased region" description="Polar residues" evidence="1">
    <location>
        <begin position="477"/>
        <end position="506"/>
    </location>
</feature>
<dbReference type="EMBL" id="JARBHB010000004">
    <property type="protein sequence ID" value="KAJ8886488.1"/>
    <property type="molecule type" value="Genomic_DNA"/>
</dbReference>
<accession>A0ABQ9HQ44</accession>
<evidence type="ECO:0000259" key="2">
    <source>
        <dbReference type="Pfam" id="PF21738"/>
    </source>
</evidence>
<evidence type="ECO:0000313" key="4">
    <source>
        <dbReference type="Proteomes" id="UP001159363"/>
    </source>
</evidence>
<dbReference type="Pfam" id="PF21738">
    <property type="entry name" value="DJR-like_dom"/>
    <property type="match status" value="1"/>
</dbReference>
<organism evidence="3 4">
    <name type="scientific">Dryococelus australis</name>
    <dbReference type="NCBI Taxonomy" id="614101"/>
    <lineage>
        <taxon>Eukaryota</taxon>
        <taxon>Metazoa</taxon>
        <taxon>Ecdysozoa</taxon>
        <taxon>Arthropoda</taxon>
        <taxon>Hexapoda</taxon>
        <taxon>Insecta</taxon>
        <taxon>Pterygota</taxon>
        <taxon>Neoptera</taxon>
        <taxon>Polyneoptera</taxon>
        <taxon>Phasmatodea</taxon>
        <taxon>Verophasmatodea</taxon>
        <taxon>Anareolatae</taxon>
        <taxon>Phasmatidae</taxon>
        <taxon>Eurycanthinae</taxon>
        <taxon>Dryococelus</taxon>
    </lineage>
</organism>
<gene>
    <name evidence="3" type="ORF">PR048_012699</name>
</gene>
<keyword evidence="4" id="KW-1185">Reference proteome</keyword>